<reference evidence="2" key="2">
    <citation type="submission" date="2015-01" db="EMBL/GenBank/DDBJ databases">
        <title>Evolutionary Origins and Diversification of the Mycorrhizal Mutualists.</title>
        <authorList>
            <consortium name="DOE Joint Genome Institute"/>
            <consortium name="Mycorrhizal Genomics Consortium"/>
            <person name="Kohler A."/>
            <person name="Kuo A."/>
            <person name="Nagy L.G."/>
            <person name="Floudas D."/>
            <person name="Copeland A."/>
            <person name="Barry K.W."/>
            <person name="Cichocki N."/>
            <person name="Veneault-Fourrey C."/>
            <person name="LaButti K."/>
            <person name="Lindquist E.A."/>
            <person name="Lipzen A."/>
            <person name="Lundell T."/>
            <person name="Morin E."/>
            <person name="Murat C."/>
            <person name="Riley R."/>
            <person name="Ohm R."/>
            <person name="Sun H."/>
            <person name="Tunlid A."/>
            <person name="Henrissat B."/>
            <person name="Grigoriev I.V."/>
            <person name="Hibbett D.S."/>
            <person name="Martin F."/>
        </authorList>
    </citation>
    <scope>NUCLEOTIDE SEQUENCE [LARGE SCALE GENOMIC DNA]</scope>
    <source>
        <strain evidence="2">h7</strain>
    </source>
</reference>
<dbReference type="HOGENOM" id="CLU_1124673_0_0_1"/>
<keyword evidence="2" id="KW-1185">Reference proteome</keyword>
<evidence type="ECO:0000313" key="2">
    <source>
        <dbReference type="Proteomes" id="UP000053424"/>
    </source>
</evidence>
<accession>A0A0C2YQS4</accession>
<dbReference type="AlphaFoldDB" id="A0A0C2YQS4"/>
<reference evidence="1 2" key="1">
    <citation type="submission" date="2014-04" db="EMBL/GenBank/DDBJ databases">
        <authorList>
            <consortium name="DOE Joint Genome Institute"/>
            <person name="Kuo A."/>
            <person name="Gay G."/>
            <person name="Dore J."/>
            <person name="Kohler A."/>
            <person name="Nagy L.G."/>
            <person name="Floudas D."/>
            <person name="Copeland A."/>
            <person name="Barry K.W."/>
            <person name="Cichocki N."/>
            <person name="Veneault-Fourrey C."/>
            <person name="LaButti K."/>
            <person name="Lindquist E.A."/>
            <person name="Lipzen A."/>
            <person name="Lundell T."/>
            <person name="Morin E."/>
            <person name="Murat C."/>
            <person name="Sun H."/>
            <person name="Tunlid A."/>
            <person name="Henrissat B."/>
            <person name="Grigoriev I.V."/>
            <person name="Hibbett D.S."/>
            <person name="Martin F."/>
            <person name="Nordberg H.P."/>
            <person name="Cantor M.N."/>
            <person name="Hua S.X."/>
        </authorList>
    </citation>
    <scope>NUCLEOTIDE SEQUENCE [LARGE SCALE GENOMIC DNA]</scope>
    <source>
        <strain evidence="2">h7</strain>
    </source>
</reference>
<dbReference type="Proteomes" id="UP000053424">
    <property type="component" value="Unassembled WGS sequence"/>
</dbReference>
<evidence type="ECO:0000313" key="1">
    <source>
        <dbReference type="EMBL" id="KIM43377.1"/>
    </source>
</evidence>
<gene>
    <name evidence="1" type="ORF">M413DRAFT_436193</name>
</gene>
<dbReference type="EMBL" id="KN831776">
    <property type="protein sequence ID" value="KIM43377.1"/>
    <property type="molecule type" value="Genomic_DNA"/>
</dbReference>
<organism evidence="1 2">
    <name type="scientific">Hebeloma cylindrosporum</name>
    <dbReference type="NCBI Taxonomy" id="76867"/>
    <lineage>
        <taxon>Eukaryota</taxon>
        <taxon>Fungi</taxon>
        <taxon>Dikarya</taxon>
        <taxon>Basidiomycota</taxon>
        <taxon>Agaricomycotina</taxon>
        <taxon>Agaricomycetes</taxon>
        <taxon>Agaricomycetidae</taxon>
        <taxon>Agaricales</taxon>
        <taxon>Agaricineae</taxon>
        <taxon>Hymenogastraceae</taxon>
        <taxon>Hebeloma</taxon>
    </lineage>
</organism>
<sequence>MAFVVNFEAVHACLRSLDLLNVVDASVFYNELEQQAAKFKVGSIPPPPPLTPSRWITALPAEPVEFEPHPALTFESSMAPMPNPDPRINLRRMMIEETRAMFDRQSERLKHTFPINAPITSPLLSYDQLRFICFSSIAVFSMTREHNQVFKDSWCTWDFNAPYMCILSYDSLEENLKEGMGESPSLPMDLVMWGSSTTISGAVTIQSASQMPHQTTPFVFGRKFVDLLKDYPVLPVAIDHGQEDLHS</sequence>
<protein>
    <submittedName>
        <fullName evidence="1">Uncharacterized protein</fullName>
    </submittedName>
</protein>
<name>A0A0C2YQS4_HEBCY</name>
<proteinExistence type="predicted"/>